<dbReference type="OrthoDB" id="9923277at2"/>
<dbReference type="SUPFAM" id="SSF52972">
    <property type="entry name" value="ITPase-like"/>
    <property type="match status" value="1"/>
</dbReference>
<evidence type="ECO:0000313" key="3">
    <source>
        <dbReference type="EMBL" id="GAJ45858.1"/>
    </source>
</evidence>
<dbReference type="STRING" id="1427503.HE1_00168"/>
<evidence type="ECO:0000256" key="1">
    <source>
        <dbReference type="ARBA" id="ARBA00022801"/>
    </source>
</evidence>
<gene>
    <name evidence="3" type="ORF">HE1_00168</name>
</gene>
<keyword evidence="2" id="KW-0546">Nucleotide metabolism</keyword>
<organism evidence="3 4">
    <name type="scientific">Holospora elegans E1</name>
    <dbReference type="NCBI Taxonomy" id="1427503"/>
    <lineage>
        <taxon>Bacteria</taxon>
        <taxon>Pseudomonadati</taxon>
        <taxon>Pseudomonadota</taxon>
        <taxon>Alphaproteobacteria</taxon>
        <taxon>Holosporales</taxon>
        <taxon>Holosporaceae</taxon>
        <taxon>Holospora</taxon>
    </lineage>
</organism>
<accession>A0A023DWN5</accession>
<dbReference type="RefSeq" id="WP_035543552.1">
    <property type="nucleotide sequence ID" value="NZ_BAUP01000034.1"/>
</dbReference>
<evidence type="ECO:0000313" key="4">
    <source>
        <dbReference type="Proteomes" id="UP000024842"/>
    </source>
</evidence>
<reference evidence="3 4" key="1">
    <citation type="journal article" date="2014" name="FEMS Microbiol. Lett.">
        <title>Draft genome sequences of three Holospora species (Holospora obtusa, Holospora undulata, and Holospora elegans), endonuclear symbiotic bacteria of the ciliate Paramecium caudatum.</title>
        <authorList>
            <person name="Dohra H."/>
            <person name="Tanaka K."/>
            <person name="Suzuki T."/>
            <person name="Fujishima M."/>
            <person name="Suzuki H."/>
        </authorList>
    </citation>
    <scope>NUCLEOTIDE SEQUENCE [LARGE SCALE GENOMIC DNA]</scope>
    <source>
        <strain evidence="3 4">E1</strain>
    </source>
</reference>
<comment type="caution">
    <text evidence="3">The sequence shown here is derived from an EMBL/GenBank/DDBJ whole genome shotgun (WGS) entry which is preliminary data.</text>
</comment>
<keyword evidence="1" id="KW-0378">Hydrolase</keyword>
<dbReference type="GO" id="GO:0016787">
    <property type="term" value="F:hydrolase activity"/>
    <property type="evidence" value="ECO:0007669"/>
    <property type="project" value="UniProtKB-KW"/>
</dbReference>
<dbReference type="InterPro" id="IPR029001">
    <property type="entry name" value="ITPase-like_fam"/>
</dbReference>
<dbReference type="Proteomes" id="UP000024842">
    <property type="component" value="Unassembled WGS sequence"/>
</dbReference>
<sequence>MVWNFVTECEKKVNIIDKLNLKNVLGDVCILEKSIVPFTLKSSGFCDVLTYLKDRITFQLHKAKECRGEELFWSLHTLIFTKRSFLEGHNTLEQCVNSVTLWSGGSHKVCTMIGKIQNDSLIKFRLSTTKVKFKRIPKEMIIPLAESMIQESYSGGYQSFGLIGQYIRHFAGPVGGCEGAPLLPLIHFLGPLKQDA</sequence>
<name>A0A023DWN5_9PROT</name>
<dbReference type="Gene3D" id="3.90.950.10">
    <property type="match status" value="1"/>
</dbReference>
<dbReference type="GO" id="GO:0009117">
    <property type="term" value="P:nucleotide metabolic process"/>
    <property type="evidence" value="ECO:0007669"/>
    <property type="project" value="UniProtKB-KW"/>
</dbReference>
<keyword evidence="4" id="KW-1185">Reference proteome</keyword>
<protein>
    <submittedName>
        <fullName evidence="3">Maf-like protein</fullName>
    </submittedName>
</protein>
<dbReference type="EMBL" id="BAUP01000034">
    <property type="protein sequence ID" value="GAJ45858.1"/>
    <property type="molecule type" value="Genomic_DNA"/>
</dbReference>
<proteinExistence type="predicted"/>
<evidence type="ECO:0000256" key="2">
    <source>
        <dbReference type="ARBA" id="ARBA00023080"/>
    </source>
</evidence>
<dbReference type="AlphaFoldDB" id="A0A023DWN5"/>